<reference evidence="4" key="2">
    <citation type="submission" date="2012-03" db="EMBL/GenBank/DDBJ databases">
        <authorList>
            <person name="Genoscope - CEA"/>
        </authorList>
    </citation>
    <scope>NUCLEOTIDE SEQUENCE</scope>
    <source>
        <strain evidence="4">ATCC 49840</strain>
    </source>
</reference>
<reference evidence="4" key="1">
    <citation type="journal article" date="2012" name="J. Bacteriol.">
        <title>Genome sequence of the marine bacterium Marinobacter hydrocarbonoclasticus SP17, which forms biofilms on hydrophobic organic compounds.</title>
        <authorList>
            <person name="Grimaud R."/>
            <person name="Ghiglione J.F."/>
            <person name="Cagnon C."/>
            <person name="Lauga B."/>
            <person name="Vaysse P.J."/>
            <person name="Rodriguez-Blanco A."/>
            <person name="Mangenot S."/>
            <person name="Cruveiller S."/>
            <person name="Barbe V."/>
            <person name="Duran R."/>
            <person name="Wu L.F."/>
            <person name="Talla E."/>
            <person name="Bonin P."/>
            <person name="Michotey V."/>
        </authorList>
    </citation>
    <scope>NUCLEOTIDE SEQUENCE</scope>
    <source>
        <strain evidence="4">ATCC 49840</strain>
    </source>
</reference>
<dbReference type="KEGG" id="mhc:MARHY3363"/>
<dbReference type="NCBIfam" id="NF033510">
    <property type="entry name" value="Ca_tandemer"/>
    <property type="match status" value="8"/>
</dbReference>
<evidence type="ECO:0000259" key="3">
    <source>
        <dbReference type="PROSITE" id="PS51820"/>
    </source>
</evidence>
<dbReference type="Gene3D" id="3.90.182.10">
    <property type="entry name" value="Toxin - Anthrax Protective Antigen,domain 1"/>
    <property type="match status" value="1"/>
</dbReference>
<feature type="region of interest" description="Disordered" evidence="2">
    <location>
        <begin position="3264"/>
        <end position="3285"/>
    </location>
</feature>
<name>A0ABF7PGZ6_MARN1</name>
<dbReference type="SMART" id="SM00758">
    <property type="entry name" value="PA14"/>
    <property type="match status" value="1"/>
</dbReference>
<keyword evidence="1" id="KW-0106">Calcium</keyword>
<dbReference type="RefSeq" id="WP_014422746.1">
    <property type="nucleotide sequence ID" value="NC_017067.1"/>
</dbReference>
<dbReference type="InterPro" id="IPR018511">
    <property type="entry name" value="Hemolysin-typ_Ca-bd_CS"/>
</dbReference>
<evidence type="ECO:0000313" key="4">
    <source>
        <dbReference type="EMBL" id="CCG96818.1"/>
    </source>
</evidence>
<proteinExistence type="predicted"/>
<dbReference type="InterPro" id="IPR013783">
    <property type="entry name" value="Ig-like_fold"/>
</dbReference>
<dbReference type="Pfam" id="PF07691">
    <property type="entry name" value="PA14"/>
    <property type="match status" value="1"/>
</dbReference>
<dbReference type="InterPro" id="IPR037524">
    <property type="entry name" value="PA14/GLEYA"/>
</dbReference>
<dbReference type="GeneID" id="31822711"/>
<dbReference type="PRINTS" id="PR00313">
    <property type="entry name" value="CABNDNGRPT"/>
</dbReference>
<gene>
    <name evidence="4" type="ORF">MARHY3363</name>
</gene>
<dbReference type="InterPro" id="IPR001343">
    <property type="entry name" value="Hemolysn_Ca-bd"/>
</dbReference>
<organism evidence="4">
    <name type="scientific">Marinobacter nauticus (strain ATCC 49840 / DSM 8798 / CIP 103578 / SP17)</name>
    <name type="common">Marinobacter hydrocarbonoclasticus</name>
    <dbReference type="NCBI Taxonomy" id="1163748"/>
    <lineage>
        <taxon>Bacteria</taxon>
        <taxon>Pseudomonadati</taxon>
        <taxon>Pseudomonadota</taxon>
        <taxon>Gammaproteobacteria</taxon>
        <taxon>Pseudomonadales</taxon>
        <taxon>Marinobacteraceae</taxon>
        <taxon>Marinobacter</taxon>
    </lineage>
</organism>
<dbReference type="InterPro" id="IPR011049">
    <property type="entry name" value="Serralysin-like_metalloprot_C"/>
</dbReference>
<dbReference type="PROSITE" id="PS00330">
    <property type="entry name" value="HEMOLYSIN_CALCIUM"/>
    <property type="match status" value="3"/>
</dbReference>
<dbReference type="Pfam" id="PF00353">
    <property type="entry name" value="HemolysinCabind"/>
    <property type="match status" value="2"/>
</dbReference>
<evidence type="ECO:0000256" key="2">
    <source>
        <dbReference type="SAM" id="MobiDB-lite"/>
    </source>
</evidence>
<protein>
    <submittedName>
        <fullName evidence="4">Large adhesion protein (Lap) involved in biofilm formation</fullName>
    </submittedName>
</protein>
<dbReference type="PROSITE" id="PS51820">
    <property type="entry name" value="PA14"/>
    <property type="match status" value="1"/>
</dbReference>
<dbReference type="Gene3D" id="2.60.40.10">
    <property type="entry name" value="Immunoglobulins"/>
    <property type="match status" value="25"/>
</dbReference>
<evidence type="ECO:0000256" key="1">
    <source>
        <dbReference type="ARBA" id="ARBA00022837"/>
    </source>
</evidence>
<feature type="compositionally biased region" description="Low complexity" evidence="2">
    <location>
        <begin position="3264"/>
        <end position="3276"/>
    </location>
</feature>
<feature type="domain" description="PA14" evidence="3">
    <location>
        <begin position="2705"/>
        <end position="2878"/>
    </location>
</feature>
<sequence>MSITIAIVVNVTGNAWAEAPDGSHRLLQPGDALMLGERLITADDGRVTLDFGYNNEATVDSGVSILASAELANNFVPAATDNSLEDSSVEQALAAIEDALGSSLDDIEAPAAGIDGGSAGGSSSVRLARIVENINGADISLNLQSLDSETPLINDGGVTTGSTAEAQPLPGSIAIDNVSPVTGDSNNLIVNGNSSNLLAGNSIIVTVTDQNGNSVSQTVTAGPDGKFTSVISQFPNMVDGPITVGVSAQGSDGNLVSATTEGSLDLIAGSVSVTSTITDHSSQTLGLDGTTTDIAPGSAVTIVVTDSNNNSLTTTATVGDDGSFSLTGVDISGLVDGDLAITVTGEDRNGNAVTDSASGSFDATAGALTVSLDTVDNTAQTANLSGTTTDVAPNEQVAITITDSAGNIVNAIATVGADGSYSLTGVDISSLVDGSLTVEASAQDRNGNALTDSANGALDATAGDLTVSVGTIDNTAQTVNLSGTTTDVAPNGQVAITMTDSAGNIVNATATVGADGSYSLTGVDISSLVDGDLTVEASAQDRNGNAVSDSANGTFDATAGDLTVSVDTVDSTAQTANLSGTTTDVALNSQVDLTVTDSAGNVVTATTTVGADGSYSLTGVDISSLVDGNLTVEATAQDRNGNAVSDSAAGSLDATTGALTVSLDTVDNAAQTVDLSGTTADVAPNSQVNVTITDSTGNVVNAITTVGADGSYSLTGVDISSLVDGDLTVEASAQGRNGNALTDSANGALDATGGALTVSVDTIDNTAQTVNLSGTTTDVAPNEQVSITVTDSAGNVVTATTTVGADGSYTLTGVDISSLVDGSLTVEASAQDRNGNAVTDSATNSFDATAGALTVSVDTVDNTTQTADVSGTTSDVAPNSQVNVTITDSAGNVVNATTTVGADGAYTLTGVDIASLVDGALTVEASAQDRNGNAVNDSANGAFDATGGALTVSVDTIDTTAQTMNLSGATTDVAPNEQIAITITDSAGNAVTATTTVGTDGSYTLTGVDISSLVDGNLSVDASAQDRNGNTVSDSATGSFDATAGDLAVTISNVDNGAQTIDLSGTTTDVAPNSQVNVTITDSAGNLVNTTTTLGADGSYTLTGVDISSLVDGDLTVEASAQDRNGNAVNDSANGTFDATAGALTVSLDTVDNAGQTANLSGTTKDVAPNEEVSITVTDSAGNVVNTTATVGADGSYSLTGVDISSLVDGDLTVEASAQDRNGNAVSDSATDSVDATAGALTVSVDTIDNTAQTANLSGTTSDVAPNEQVAITITDSAGNIVNAAATVSADGSYTLNGVDISSLVDGNLTVEASAQDRNGNAVNDSANGALDATDGALTVAVANIDNTTQAIDLSGTTTDVAPNEQVAITITDSAGNAVNATATVGADGSYTLTGVDISSLVDGNLTVEATAQDRNGNAVSDSANGSLNAIAGDLTVTLDTVDNAAQTVNLSGTTTDVAPNGQIAITITDSAGNAVNATTTVGADGAYTLTGVDISSLVDGNLTVEATAQDRNGNAVTDSANGSLDATAGDLTVSLDTVDNTAQTVNLSGTTTDVAPNEQVAITITDSAGNAVNATTTVDADGAYTLTGMDISSLVDGDLTVEASAQDRNGNAITDSATGTFDATTGDLTVAIANVDNGNQTIDLSGSTTDVAPNSQVNVAVTDSAGNVVNTTATVDADGSYTLTGVDISSLVDGDLSVEATAQDRNGNAVSDSANGSLDATAGALSVSVDTIDNTTQTVNLSGTTTDVAPNSQVDVTITDADGHVVNTTATVGADGSYTLAGVDISSLVDGNLTVEATAQDRNGNAVNDSTTSILDATAGDLTVSLDIVNNATQTVNLSGTTNDVAPNEQVDIAVTDSAGNVVNTTATVDADGSYTLTGVDISSLVDGNLTVEATAQDRNGNAVTDSANGSLDATAGDLTVSVDTVDNTAQTVNLSGTTTDVAPNGQIAITITDSAGNAVNATTTVGADGAYTLTGVDISSLVDGNLTIEATAQDRNGNAVSDSAAGSLDATTGDLTVAIANVDNGNQTADLSGSTTDVAPNSQVNVTITDSAGSTVTATAIVGADGSYTLSGVDISSLVDGDLTAEASAQDRNGNHVSDSVTGSFDATAGDLAVTISNVDNGAQTIDLSGTTTDVAPNSEVEVTITDSAGNVVNTTATVDADGSYTLTGVDIASLVDGNLTVEATAQDRNGNAVSDSANGTFDATAGDLTVSIATIDNGNQTINLSGTTTDVAPNSQVEVTITDSAGNVVNATATVGANGSYFLTGVDISRLVDGSLTVEALAQDRNGNAVSDSANGTFDATAGDLTVSVDTVDNTAQTVNLSGTTTDVAPNGQIAITITDSAGNAVNATTTVDADGAYTLTGVDISRLVDGNLTIEATAQDRNGNAVSDSAAGSLDATTGDLTVAIANVDNGNQTADLSGSTTDVAPNSQVNVTITDSAGSTVTATAIVGADGSYTLSGVDISSLVDGDLTAEASAQDRNGNHVSDSVTGSFDATAGDLAVTISNVDNGAQTIDLSGTTTDVAPNSEVEVTITDSAGNVVNTTATVDADGSYTLTGVDIASLVDGNLTVEATAQDRNGNAVSDSANGTFDATAGDLTVSIATIDNGNQTINLSGTTTDVAPNEQVSITITDSSGNVVNTTATVGADGSYTLNGLDISSFENGQISVSANAIDRNGQSVSDSDSDLLDKNFAPDAQADSFGGVAVQGLFGEYYAYAQGSDGGNLSNVAQVKAFIAANEADATFIGRNIDYGSVSGDLGGNGKVQSFLKDDAGSLSTDPENSSDAIVKLTGNLELQAGTYQFRVRADDGYRIEVNGQTVAEYNGNQGANTRTGSEFTLTGDGPHSVEIVYWDQGGAAQLRIELREQGGAYEIFGSQHASHGSENPALVVNENQTLEIDPAVLLGNDSDSNGDILTIQSVQSATNGTVSINGDGNIVFTPDEHYSGNASFTYTASDGRGGTDTATVTLDVKPVASAPTLSLQDAVSAQVGATTISTGSSDTVVDPVAFNSGDGISREALESELNVAQNYLNNRFDPSGTGVNDSGTVNIQDGKLTEATYKLSAGTEIRWDYTFINGEDDFWEVSRGFNDIVALVVISPSGARETILVDSSENKYPDQSATGIQSFTATESGHHQFQWIVLNGGDKNKDSSLTLSAPSFALPNVAGSFGVPVDLAINAELADPDGSETLLITIAGVPAGGALSAGTLNADGSWSLVSGDLENLQLLPPVDYNGDVQLTITATATESANDDSASVTDTLSVTITQTNNTTSGTEGNDTLQGAASDDLMRGYTGNDSLSGGDGNDYLFGGAGNDTLIGGTGSDVLTGGMGADVFQWELGDASDADPTQDVITDFALDNQGYTGAGDGDQLNFTDLLHDADAASISNYLMAQEEDGDTVIYVNTGGTLDNNTDNANQSIVLSGVSMDGQSSEQFIDSLLASNQIKIE</sequence>
<dbReference type="EMBL" id="FO203363">
    <property type="protein sequence ID" value="CCG96818.1"/>
    <property type="molecule type" value="Genomic_DNA"/>
</dbReference>
<dbReference type="InterPro" id="IPR011658">
    <property type="entry name" value="PA14_dom"/>
</dbReference>
<accession>A0ABF7PGZ6</accession>
<dbReference type="Pfam" id="PF17963">
    <property type="entry name" value="Big_9"/>
    <property type="match status" value="1"/>
</dbReference>
<dbReference type="SUPFAM" id="SSF51120">
    <property type="entry name" value="beta-Roll"/>
    <property type="match status" value="1"/>
</dbReference>
<dbReference type="SUPFAM" id="SSF56988">
    <property type="entry name" value="Anthrax protective antigen"/>
    <property type="match status" value="1"/>
</dbReference>